<evidence type="ECO:0000256" key="1">
    <source>
        <dbReference type="SAM" id="SignalP"/>
    </source>
</evidence>
<dbReference type="EMBL" id="JAMPKK010000006">
    <property type="protein sequence ID" value="MEP0863766.1"/>
    <property type="molecule type" value="Genomic_DNA"/>
</dbReference>
<keyword evidence="3" id="KW-1185">Reference proteome</keyword>
<dbReference type="PANTHER" id="PTHR30024">
    <property type="entry name" value="ALIPHATIC SULFONATES-BINDING PROTEIN-RELATED"/>
    <property type="match status" value="1"/>
</dbReference>
<sequence>MKRRNFLSYFLLLIAGCASATSNSNSIYSNLDANVPDTLRFTVTDTQGLQQLQRDYGGLRTALEEVLEKKIEFVPFESYIAAAAALQSDQVDFVFTGPSEYVVMSARTNAVPIIGITRSNYYPVICVSANNKIKSVAQLKGKKIAMWKVGSTSGHLGPTKLLIDGGLNPKSDLEILLLGSKGLPALQKGEVDAWGGSSVKYEKFLKDEGLSESALPVIVKGSFFPNDLFVVSSKLDSSFVKEMGDRMMKNQDKLLQSLSSVEEGKFKGSKLVSANDVDYNQFRQVYKIVGQGSFVQ</sequence>
<proteinExistence type="predicted"/>
<organism evidence="2 3">
    <name type="scientific">Funiculus sociatus GB2-A5</name>
    <dbReference type="NCBI Taxonomy" id="2933946"/>
    <lineage>
        <taxon>Bacteria</taxon>
        <taxon>Bacillati</taxon>
        <taxon>Cyanobacteriota</taxon>
        <taxon>Cyanophyceae</taxon>
        <taxon>Coleofasciculales</taxon>
        <taxon>Coleofasciculaceae</taxon>
        <taxon>Funiculus</taxon>
    </lineage>
</organism>
<evidence type="ECO:0000313" key="3">
    <source>
        <dbReference type="Proteomes" id="UP001442494"/>
    </source>
</evidence>
<comment type="caution">
    <text evidence="2">The sequence shown here is derived from an EMBL/GenBank/DDBJ whole genome shotgun (WGS) entry which is preliminary data.</text>
</comment>
<dbReference type="PROSITE" id="PS51257">
    <property type="entry name" value="PROKAR_LIPOPROTEIN"/>
    <property type="match status" value="1"/>
</dbReference>
<dbReference type="Gene3D" id="3.40.190.10">
    <property type="entry name" value="Periplasmic binding protein-like II"/>
    <property type="match status" value="2"/>
</dbReference>
<gene>
    <name evidence="2" type="ORF">NDI37_04710</name>
</gene>
<accession>A0ABV0JM31</accession>
<dbReference type="PANTHER" id="PTHR30024:SF17">
    <property type="entry name" value="SOLUTE-BINDING PROTEIN FAMILY 3_N-TERMINAL DOMAIN-CONTAINING PROTEIN"/>
    <property type="match status" value="1"/>
</dbReference>
<feature type="chain" id="PRO_5047103838" evidence="1">
    <location>
        <begin position="21"/>
        <end position="296"/>
    </location>
</feature>
<dbReference type="Proteomes" id="UP001442494">
    <property type="component" value="Unassembled WGS sequence"/>
</dbReference>
<dbReference type="RefSeq" id="WP_190422674.1">
    <property type="nucleotide sequence ID" value="NZ_JAMPKK010000006.1"/>
</dbReference>
<name>A0ABV0JM31_9CYAN</name>
<keyword evidence="1" id="KW-0732">Signal</keyword>
<protein>
    <submittedName>
        <fullName evidence="2">PhnD/SsuA/transferrin family substrate-binding protein</fullName>
    </submittedName>
</protein>
<evidence type="ECO:0000313" key="2">
    <source>
        <dbReference type="EMBL" id="MEP0863766.1"/>
    </source>
</evidence>
<dbReference type="SUPFAM" id="SSF53850">
    <property type="entry name" value="Periplasmic binding protein-like II"/>
    <property type="match status" value="1"/>
</dbReference>
<feature type="signal peptide" evidence="1">
    <location>
        <begin position="1"/>
        <end position="20"/>
    </location>
</feature>
<reference evidence="2 3" key="1">
    <citation type="submission" date="2022-04" db="EMBL/GenBank/DDBJ databases">
        <title>Positive selection, recombination, and allopatry shape intraspecific diversity of widespread and dominant cyanobacteria.</title>
        <authorList>
            <person name="Wei J."/>
            <person name="Shu W."/>
            <person name="Hu C."/>
        </authorList>
    </citation>
    <scope>NUCLEOTIDE SEQUENCE [LARGE SCALE GENOMIC DNA]</scope>
    <source>
        <strain evidence="2 3">GB2-A5</strain>
    </source>
</reference>
<dbReference type="Pfam" id="PF12974">
    <property type="entry name" value="Phosphonate-bd"/>
    <property type="match status" value="1"/>
</dbReference>